<reference evidence="1" key="1">
    <citation type="journal article" date="2021" name="Sci. Rep.">
        <title>Diploid genomic architecture of Nitzschia inconspicua, an elite biomass production diatom.</title>
        <authorList>
            <person name="Oliver A."/>
            <person name="Podell S."/>
            <person name="Pinowska A."/>
            <person name="Traller J.C."/>
            <person name="Smith S.R."/>
            <person name="McClure R."/>
            <person name="Beliaev A."/>
            <person name="Bohutskyi P."/>
            <person name="Hill E.A."/>
            <person name="Rabines A."/>
            <person name="Zheng H."/>
            <person name="Allen L.Z."/>
            <person name="Kuo A."/>
            <person name="Grigoriev I.V."/>
            <person name="Allen A.E."/>
            <person name="Hazlebeck D."/>
            <person name="Allen E.E."/>
        </authorList>
    </citation>
    <scope>NUCLEOTIDE SEQUENCE</scope>
    <source>
        <strain evidence="1">Hildebrandi</strain>
    </source>
</reference>
<name>A0A9K3P7K2_9STRA</name>
<dbReference type="AlphaFoldDB" id="A0A9K3P7K2"/>
<evidence type="ECO:0000313" key="2">
    <source>
        <dbReference type="Proteomes" id="UP000693970"/>
    </source>
</evidence>
<evidence type="ECO:0000313" key="1">
    <source>
        <dbReference type="EMBL" id="KAG7337318.1"/>
    </source>
</evidence>
<reference evidence="1" key="2">
    <citation type="submission" date="2021-04" db="EMBL/GenBank/DDBJ databases">
        <authorList>
            <person name="Podell S."/>
        </authorList>
    </citation>
    <scope>NUCLEOTIDE SEQUENCE</scope>
    <source>
        <strain evidence="1">Hildebrandi</strain>
    </source>
</reference>
<accession>A0A9K3P7K2</accession>
<keyword evidence="2" id="KW-1185">Reference proteome</keyword>
<protein>
    <submittedName>
        <fullName evidence="1">Uncharacterized protein</fullName>
    </submittedName>
</protein>
<organism evidence="1 2">
    <name type="scientific">Nitzschia inconspicua</name>
    <dbReference type="NCBI Taxonomy" id="303405"/>
    <lineage>
        <taxon>Eukaryota</taxon>
        <taxon>Sar</taxon>
        <taxon>Stramenopiles</taxon>
        <taxon>Ochrophyta</taxon>
        <taxon>Bacillariophyta</taxon>
        <taxon>Bacillariophyceae</taxon>
        <taxon>Bacillariophycidae</taxon>
        <taxon>Bacillariales</taxon>
        <taxon>Bacillariaceae</taxon>
        <taxon>Nitzschia</taxon>
    </lineage>
</organism>
<comment type="caution">
    <text evidence="1">The sequence shown here is derived from an EMBL/GenBank/DDBJ whole genome shotgun (WGS) entry which is preliminary data.</text>
</comment>
<proteinExistence type="predicted"/>
<dbReference type="OrthoDB" id="49067at2759"/>
<sequence>MHGNISQGGALCLRHVEAVAFFNSSMLRGIVACFVRHSVFDAVAVAQWTLGDILDSGSSYVVPLWWVFILDALRLVSLHAKGASWMVMDGAAAENDVLVARNELLKYVITRACTLLSLSNEKKLNAMQVDLLEGTKMVTCRAVAVSKPQEGLASSLADLCTGFGGSLAVELLKNSLLQL</sequence>
<gene>
    <name evidence="1" type="ORF">IV203_004909</name>
</gene>
<dbReference type="Proteomes" id="UP000693970">
    <property type="component" value="Unassembled WGS sequence"/>
</dbReference>
<dbReference type="EMBL" id="JAGRRH010000088">
    <property type="protein sequence ID" value="KAG7337318.1"/>
    <property type="molecule type" value="Genomic_DNA"/>
</dbReference>